<feature type="compositionally biased region" description="Acidic residues" evidence="1">
    <location>
        <begin position="475"/>
        <end position="486"/>
    </location>
</feature>
<protein>
    <submittedName>
        <fullName evidence="2">Uncharacterized protein</fullName>
    </submittedName>
</protein>
<dbReference type="AlphaFoldDB" id="A0A7S1BVC1"/>
<reference evidence="2" key="1">
    <citation type="submission" date="2021-01" db="EMBL/GenBank/DDBJ databases">
        <authorList>
            <person name="Corre E."/>
            <person name="Pelletier E."/>
            <person name="Niang G."/>
            <person name="Scheremetjew M."/>
            <person name="Finn R."/>
            <person name="Kale V."/>
            <person name="Holt S."/>
            <person name="Cochrane G."/>
            <person name="Meng A."/>
            <person name="Brown T."/>
            <person name="Cohen L."/>
        </authorList>
    </citation>
    <scope>NUCLEOTIDE SEQUENCE</scope>
    <source>
        <strain evidence="2">308</strain>
    </source>
</reference>
<gene>
    <name evidence="2" type="ORF">CHYS00102_LOCUS24435</name>
</gene>
<feature type="compositionally biased region" description="Basic residues" evidence="1">
    <location>
        <begin position="145"/>
        <end position="166"/>
    </location>
</feature>
<evidence type="ECO:0000313" key="2">
    <source>
        <dbReference type="EMBL" id="CAD8897221.1"/>
    </source>
</evidence>
<feature type="region of interest" description="Disordered" evidence="1">
    <location>
        <begin position="469"/>
        <end position="495"/>
    </location>
</feature>
<name>A0A7S1BVC1_9STRA</name>
<evidence type="ECO:0000256" key="1">
    <source>
        <dbReference type="SAM" id="MobiDB-lite"/>
    </source>
</evidence>
<dbReference type="EMBL" id="HBFR01033473">
    <property type="protein sequence ID" value="CAD8897221.1"/>
    <property type="molecule type" value="Transcribed_RNA"/>
</dbReference>
<sequence length="599" mass="68434">MFIPERTALVAELHQLCALNGIEIMDKTALNRKMHRADVVTLVYRHFAAQHQREGTRLVDSLCYQEIRAEVEANRTGRQDFLRTLAVQNGSQSSSVMQRRRSGAAILSKKEAYQRYREEGYYLDPVTGELKCSCNDKPVPEKDANHHKRHFEGKKHRKGMRRVKKHHRQVVDAELTRKRKMREEMGIEYKSGILQMNDITLPDVACEPTTNNENIIDNNDNSNVNSSISDIQNLKPIPSPKKSKKALLTDAEAAERFKEQGYYLDDDGACRCKCNSNIVSKKDDTGHKRHFVTIQHRKKLGIEITAESTLITPFIATVKETVSNKKRKATAKMTDKEALERFQKKGYYMDSQEVIRCMCDNKIVSMRSETDHMLHFCTQKHKKMMALRSKMKSRKAYLSFEEAHKRYASLGYFFDKEGILRCHCNNKAVSSRKDMSAHQCHFNTKKHRLFLATIGKQQEGITDANILTNQSNDLSENEEEETEEDNVEGKTGEITIPSIPPVQVAKDAAEERRHEMIPSVTNDPPLEMLEASVEEGRHEMIPSVTNDLPLKMPEASVGVEQMCREKNTEDMIPDGLVEDDNGIETKSLLYENGQEDAAV</sequence>
<feature type="region of interest" description="Disordered" evidence="1">
    <location>
        <begin position="140"/>
        <end position="166"/>
    </location>
</feature>
<proteinExistence type="predicted"/>
<organism evidence="2">
    <name type="scientific">Corethron hystrix</name>
    <dbReference type="NCBI Taxonomy" id="216773"/>
    <lineage>
        <taxon>Eukaryota</taxon>
        <taxon>Sar</taxon>
        <taxon>Stramenopiles</taxon>
        <taxon>Ochrophyta</taxon>
        <taxon>Bacillariophyta</taxon>
        <taxon>Coscinodiscophyceae</taxon>
        <taxon>Corethrophycidae</taxon>
        <taxon>Corethrales</taxon>
        <taxon>Corethraceae</taxon>
        <taxon>Corethron</taxon>
    </lineage>
</organism>
<accession>A0A7S1BVC1</accession>